<dbReference type="GO" id="GO:0004792">
    <property type="term" value="F:thiosulfate-cyanide sulfurtransferase activity"/>
    <property type="evidence" value="ECO:0007669"/>
    <property type="project" value="TreeGrafter"/>
</dbReference>
<keyword evidence="3" id="KW-0808">Transferase</keyword>
<proteinExistence type="predicted"/>
<organism evidence="3 4">
    <name type="scientific">Caldimonas brevitalea</name>
    <dbReference type="NCBI Taxonomy" id="413882"/>
    <lineage>
        <taxon>Bacteria</taxon>
        <taxon>Pseudomonadati</taxon>
        <taxon>Pseudomonadota</taxon>
        <taxon>Betaproteobacteria</taxon>
        <taxon>Burkholderiales</taxon>
        <taxon>Sphaerotilaceae</taxon>
        <taxon>Caldimonas</taxon>
    </lineage>
</organism>
<gene>
    <name evidence="3" type="ORF">AAW51_4858</name>
</gene>
<keyword evidence="4" id="KW-1185">Reference proteome</keyword>
<protein>
    <submittedName>
        <fullName evidence="3">Sulfurtransferase</fullName>
    </submittedName>
</protein>
<feature type="chain" id="PRO_5002551848" evidence="1">
    <location>
        <begin position="26"/>
        <end position="386"/>
    </location>
</feature>
<dbReference type="PROSITE" id="PS50206">
    <property type="entry name" value="RHODANESE_3"/>
    <property type="match status" value="1"/>
</dbReference>
<evidence type="ECO:0000259" key="2">
    <source>
        <dbReference type="PROSITE" id="PS50206"/>
    </source>
</evidence>
<evidence type="ECO:0000313" key="4">
    <source>
        <dbReference type="Proteomes" id="UP000035352"/>
    </source>
</evidence>
<dbReference type="SUPFAM" id="SSF52821">
    <property type="entry name" value="Rhodanese/Cell cycle control phosphatase"/>
    <property type="match status" value="1"/>
</dbReference>
<dbReference type="EMBL" id="CP011371">
    <property type="protein sequence ID" value="AKJ31549.1"/>
    <property type="molecule type" value="Genomic_DNA"/>
</dbReference>
<dbReference type="RefSeq" id="WP_047196673.1">
    <property type="nucleotide sequence ID" value="NZ_CP011371.1"/>
</dbReference>
<name>A0A0G3BQ48_9BURK</name>
<dbReference type="Proteomes" id="UP000035352">
    <property type="component" value="Chromosome"/>
</dbReference>
<dbReference type="CDD" id="cd00158">
    <property type="entry name" value="RHOD"/>
    <property type="match status" value="1"/>
</dbReference>
<dbReference type="PATRIC" id="fig|413882.6.peg.5068"/>
<evidence type="ECO:0000256" key="1">
    <source>
        <dbReference type="SAM" id="SignalP"/>
    </source>
</evidence>
<dbReference type="STRING" id="413882.AAW51_4858"/>
<accession>A0A0G3BQ48</accession>
<sequence>MNKIRHAFYAGLGAGLFAVSSTAQAELSAMVAVEPTSRQDAFMLSRATMESGLGKALGQQITVSKSEELADVMRATRSAEYDVFIAPAQVAASALMRGYELIGSTDPAEQYVLVGRQQVPTTRDMKGGRLYLPQQDSIYTYMARGMLNASGLSFKDLRAVQHERYPQAGLTALMLGATDATVVRRSDWEAWDKAYPGVGKVLATSGQVPGGFSVVMKKDLAADLRAKVANWFANSAITCGLKPIAARAEVAEYKAVAELGLFTPTHLPGAKVVKAADVQQLIANGTVFVDTRSEKEYKAKRVPQAIFIPYHEKSLKDVAFDSTQDDFKGLAQLDKNKPVIFSCNGAECWKSYKASRTALGQGFKQVYWFRGGLPEWEAAGLSLAKN</sequence>
<keyword evidence="1" id="KW-0732">Signal</keyword>
<dbReference type="AlphaFoldDB" id="A0A0G3BQ48"/>
<dbReference type="KEGG" id="pbh:AAW51_4858"/>
<dbReference type="Gene3D" id="3.40.190.10">
    <property type="entry name" value="Periplasmic binding protein-like II"/>
    <property type="match status" value="1"/>
</dbReference>
<dbReference type="Pfam" id="PF12974">
    <property type="entry name" value="Phosphonate-bd"/>
    <property type="match status" value="1"/>
</dbReference>
<dbReference type="PANTHER" id="PTHR44086">
    <property type="entry name" value="THIOSULFATE SULFURTRANSFERASE RDL2, MITOCHONDRIAL-RELATED"/>
    <property type="match status" value="1"/>
</dbReference>
<feature type="domain" description="Rhodanese" evidence="2">
    <location>
        <begin position="282"/>
        <end position="385"/>
    </location>
</feature>
<dbReference type="Pfam" id="PF00581">
    <property type="entry name" value="Rhodanese"/>
    <property type="match status" value="1"/>
</dbReference>
<dbReference type="SUPFAM" id="SSF53850">
    <property type="entry name" value="Periplasmic binding protein-like II"/>
    <property type="match status" value="1"/>
</dbReference>
<evidence type="ECO:0000313" key="3">
    <source>
        <dbReference type="EMBL" id="AKJ31549.1"/>
    </source>
</evidence>
<dbReference type="Gene3D" id="3.40.250.10">
    <property type="entry name" value="Rhodanese-like domain"/>
    <property type="match status" value="1"/>
</dbReference>
<dbReference type="InterPro" id="IPR036873">
    <property type="entry name" value="Rhodanese-like_dom_sf"/>
</dbReference>
<dbReference type="PANTHER" id="PTHR44086:SF10">
    <property type="entry name" value="THIOSULFATE SULFURTRANSFERASE_RHODANESE-LIKE DOMAIN-CONTAINING PROTEIN 3"/>
    <property type="match status" value="1"/>
</dbReference>
<feature type="signal peptide" evidence="1">
    <location>
        <begin position="1"/>
        <end position="25"/>
    </location>
</feature>
<reference evidence="3 4" key="1">
    <citation type="submission" date="2015-05" db="EMBL/GenBank/DDBJ databases">
        <authorList>
            <person name="Tang B."/>
            <person name="Yu Y."/>
        </authorList>
    </citation>
    <scope>NUCLEOTIDE SEQUENCE [LARGE SCALE GENOMIC DNA]</scope>
    <source>
        <strain evidence="3 4">DSM 7029</strain>
    </source>
</reference>
<dbReference type="InterPro" id="IPR001763">
    <property type="entry name" value="Rhodanese-like_dom"/>
</dbReference>
<dbReference type="SMART" id="SM00450">
    <property type="entry name" value="RHOD"/>
    <property type="match status" value="1"/>
</dbReference>